<gene>
    <name evidence="2" type="ORF">KsCSTR_18250</name>
</gene>
<evidence type="ECO:0000313" key="2">
    <source>
        <dbReference type="EMBL" id="QII11205.1"/>
    </source>
</evidence>
<proteinExistence type="predicted"/>
<accession>A0A6G7GNW2</accession>
<protein>
    <submittedName>
        <fullName evidence="2">Uncharacterized protein</fullName>
    </submittedName>
</protein>
<evidence type="ECO:0000256" key="1">
    <source>
        <dbReference type="SAM" id="Coils"/>
    </source>
</evidence>
<organism evidence="2 3">
    <name type="scientific">Kuenenia stuttgartiensis</name>
    <dbReference type="NCBI Taxonomy" id="174633"/>
    <lineage>
        <taxon>Bacteria</taxon>
        <taxon>Pseudomonadati</taxon>
        <taxon>Planctomycetota</taxon>
        <taxon>Candidatus Brocadiia</taxon>
        <taxon>Candidatus Brocadiales</taxon>
        <taxon>Candidatus Brocadiaceae</taxon>
        <taxon>Candidatus Kuenenia</taxon>
    </lineage>
</organism>
<sequence>MAIPEIANLLASVKAACDLVSSYKTRKVDKATAEFIMFHTDKLVSVQKHAHSVIERCAELIKAKEELEKKIAEFAQWNKTETQYQLKEIHRGIFVYVPKEPVTPEHPAHWLCANCWQERKKSILQAEHHHESAAAYTCHRCNTKIEMRFKPDRPMTARRKDIFPNY</sequence>
<reference evidence="2 3" key="1">
    <citation type="submission" date="2020-02" db="EMBL/GenBank/DDBJ databases">
        <title>Newly sequenced genome of strain CSTR1 showed variability in Candidatus Kuenenia stuttgartiensis genomes.</title>
        <authorList>
            <person name="Ding C."/>
            <person name="Adrian L."/>
        </authorList>
    </citation>
    <scope>NUCLEOTIDE SEQUENCE [LARGE SCALE GENOMIC DNA]</scope>
    <source>
        <strain evidence="2 3">CSTR1</strain>
    </source>
</reference>
<evidence type="ECO:0000313" key="3">
    <source>
        <dbReference type="Proteomes" id="UP000501926"/>
    </source>
</evidence>
<feature type="coiled-coil region" evidence="1">
    <location>
        <begin position="50"/>
        <end position="80"/>
    </location>
</feature>
<dbReference type="Proteomes" id="UP000501926">
    <property type="component" value="Chromosome"/>
</dbReference>
<name>A0A6G7GNW2_KUEST</name>
<keyword evidence="1" id="KW-0175">Coiled coil</keyword>
<dbReference type="AlphaFoldDB" id="A0A6G7GNW2"/>
<dbReference type="EMBL" id="CP049055">
    <property type="protein sequence ID" value="QII11205.1"/>
    <property type="molecule type" value="Genomic_DNA"/>
</dbReference>
<dbReference type="RefSeq" id="WP_164994773.1">
    <property type="nucleotide sequence ID" value="NZ_CP049055.1"/>
</dbReference>